<evidence type="ECO:0000259" key="5">
    <source>
        <dbReference type="PROSITE" id="PS51387"/>
    </source>
</evidence>
<organism evidence="6 7">
    <name type="scientific">Pelomonas margarita</name>
    <dbReference type="NCBI Taxonomy" id="3299031"/>
    <lineage>
        <taxon>Bacteria</taxon>
        <taxon>Pseudomonadati</taxon>
        <taxon>Pseudomonadota</taxon>
        <taxon>Betaproteobacteria</taxon>
        <taxon>Burkholderiales</taxon>
        <taxon>Sphaerotilaceae</taxon>
        <taxon>Roseateles</taxon>
    </lineage>
</organism>
<dbReference type="InterPro" id="IPR016169">
    <property type="entry name" value="FAD-bd_PCMH_sub2"/>
</dbReference>
<keyword evidence="4" id="KW-0560">Oxidoreductase</keyword>
<evidence type="ECO:0000256" key="4">
    <source>
        <dbReference type="ARBA" id="ARBA00023002"/>
    </source>
</evidence>
<feature type="domain" description="FAD-binding PCMH-type" evidence="5">
    <location>
        <begin position="45"/>
        <end position="223"/>
    </location>
</feature>
<protein>
    <submittedName>
        <fullName evidence="6">FAD-linked oxidase C-terminal domain-containing protein</fullName>
    </submittedName>
</protein>
<keyword evidence="7" id="KW-1185">Reference proteome</keyword>
<sequence>MNAPLDLHARRAALIDALGPLLPAHALLCQTEQTRPYECDGLTAYRQRPLAVALPETEAQVGAVLKACHRLGVPVVARGAGTGLSGGAMPHEAGVTLALAKFNQILSIDKLARTARVQCGVRNLAISEAAAAHGLYYAPDPSSQIACTIGGNIAENSGGVHCLKYGLTLHNVLRVRGFTAEGEAIEFGSEALDAPGLDLLALVVGSEGMLAVVTEVTVKLVPRPQLARCLMASFDDMRKAGDAVAAIIAAGIIPAGLEMMDKPMTAAVEDFVHAGYDLDAEAILLCESDGTPEEVAEEVARMEAVLRASGATAVQVSADEAQRLKFWSGRKNAFPASGRISPDYMCMDSTIPRKHLATILLDIQQMEKKYGLRCANVFHAGDGNLHPLILFDANDPDQLHRCELFGAEILERSVALGGTVTGEHGVGVEKLNSMCVQFSDEEREQMLALKAAFDPAGTLNPGKQIPSLSRCAEYGRMHVKRGLLAFPELERF</sequence>
<dbReference type="InterPro" id="IPR016171">
    <property type="entry name" value="Vanillyl_alc_oxidase_C-sub2"/>
</dbReference>
<gene>
    <name evidence="6" type="ORF">ACG0Z3_15100</name>
</gene>
<dbReference type="InterPro" id="IPR016166">
    <property type="entry name" value="FAD-bd_PCMH"/>
</dbReference>
<dbReference type="InterPro" id="IPR051914">
    <property type="entry name" value="FAD-linked_OxidoTrans_Type4"/>
</dbReference>
<dbReference type="Pfam" id="PF01565">
    <property type="entry name" value="FAD_binding_4"/>
    <property type="match status" value="1"/>
</dbReference>
<evidence type="ECO:0000256" key="2">
    <source>
        <dbReference type="ARBA" id="ARBA00022630"/>
    </source>
</evidence>
<dbReference type="Proteomes" id="UP001606301">
    <property type="component" value="Unassembled WGS sequence"/>
</dbReference>
<dbReference type="InterPro" id="IPR016164">
    <property type="entry name" value="FAD-linked_Oxase-like_C"/>
</dbReference>
<evidence type="ECO:0000313" key="6">
    <source>
        <dbReference type="EMBL" id="MFG6442010.1"/>
    </source>
</evidence>
<dbReference type="RefSeq" id="WP_394398829.1">
    <property type="nucleotide sequence ID" value="NZ_JBIGHW010000008.1"/>
</dbReference>
<dbReference type="InterPro" id="IPR006094">
    <property type="entry name" value="Oxid_FAD_bind_N"/>
</dbReference>
<dbReference type="SUPFAM" id="SSF55103">
    <property type="entry name" value="FAD-linked oxidases, C-terminal domain"/>
    <property type="match status" value="1"/>
</dbReference>
<dbReference type="SUPFAM" id="SSF56176">
    <property type="entry name" value="FAD-binding/transporter-associated domain-like"/>
    <property type="match status" value="1"/>
</dbReference>
<evidence type="ECO:0000256" key="1">
    <source>
        <dbReference type="ARBA" id="ARBA00001974"/>
    </source>
</evidence>
<evidence type="ECO:0000313" key="7">
    <source>
        <dbReference type="Proteomes" id="UP001606301"/>
    </source>
</evidence>
<dbReference type="PANTHER" id="PTHR42934">
    <property type="entry name" value="GLYCOLATE OXIDASE SUBUNIT GLCD"/>
    <property type="match status" value="1"/>
</dbReference>
<comment type="cofactor">
    <cofactor evidence="1">
        <name>FAD</name>
        <dbReference type="ChEBI" id="CHEBI:57692"/>
    </cofactor>
</comment>
<dbReference type="PROSITE" id="PS51387">
    <property type="entry name" value="FAD_PCMH"/>
    <property type="match status" value="1"/>
</dbReference>
<dbReference type="InterPro" id="IPR004113">
    <property type="entry name" value="FAD-bd_oxidored_4_C"/>
</dbReference>
<dbReference type="PANTHER" id="PTHR42934:SF1">
    <property type="entry name" value="GLYCOLATE OXIDASE SUBUNIT GLCD"/>
    <property type="match status" value="1"/>
</dbReference>
<accession>A0ABW7FKZ5</accession>
<keyword evidence="3" id="KW-0274">FAD</keyword>
<dbReference type="EMBL" id="JBIGHW010000008">
    <property type="protein sequence ID" value="MFG6442010.1"/>
    <property type="molecule type" value="Genomic_DNA"/>
</dbReference>
<proteinExistence type="predicted"/>
<dbReference type="Pfam" id="PF02913">
    <property type="entry name" value="FAD-oxidase_C"/>
    <property type="match status" value="1"/>
</dbReference>
<reference evidence="6 7" key="1">
    <citation type="submission" date="2024-08" db="EMBL/GenBank/DDBJ databases">
        <authorList>
            <person name="Lu H."/>
        </authorList>
    </citation>
    <scope>NUCLEOTIDE SEQUENCE [LARGE SCALE GENOMIC DNA]</scope>
    <source>
        <strain evidence="6 7">LKC17W</strain>
    </source>
</reference>
<comment type="caution">
    <text evidence="6">The sequence shown here is derived from an EMBL/GenBank/DDBJ whole genome shotgun (WGS) entry which is preliminary data.</text>
</comment>
<dbReference type="Gene3D" id="1.10.45.10">
    <property type="entry name" value="Vanillyl-alcohol Oxidase, Chain A, domain 4"/>
    <property type="match status" value="1"/>
</dbReference>
<dbReference type="InterPro" id="IPR036318">
    <property type="entry name" value="FAD-bd_PCMH-like_sf"/>
</dbReference>
<dbReference type="Gene3D" id="3.30.465.10">
    <property type="match status" value="1"/>
</dbReference>
<dbReference type="Gene3D" id="3.30.70.2740">
    <property type="match status" value="1"/>
</dbReference>
<name>A0ABW7FKZ5_9BURK</name>
<keyword evidence="2" id="KW-0285">Flavoprotein</keyword>
<evidence type="ECO:0000256" key="3">
    <source>
        <dbReference type="ARBA" id="ARBA00022827"/>
    </source>
</evidence>